<dbReference type="Pfam" id="PF00498">
    <property type="entry name" value="FHA"/>
    <property type="match status" value="1"/>
</dbReference>
<dbReference type="PROSITE" id="PS50006">
    <property type="entry name" value="FHA_DOMAIN"/>
    <property type="match status" value="1"/>
</dbReference>
<comment type="caution">
    <text evidence="9">The sequence shown here is derived from an EMBL/GenBank/DDBJ whole genome shotgun (WGS) entry which is preliminary data.</text>
</comment>
<reference evidence="9 10" key="1">
    <citation type="submission" date="2016-01" db="EMBL/GenBank/DDBJ databases">
        <title>The new phylogeny of the genus Mycobacterium.</title>
        <authorList>
            <person name="Tarcisio F."/>
            <person name="Conor M."/>
            <person name="Antonella G."/>
            <person name="Elisabetta G."/>
            <person name="Giulia F.S."/>
            <person name="Sara T."/>
            <person name="Anna F."/>
            <person name="Clotilde B."/>
            <person name="Roberto B."/>
            <person name="Veronica D.S."/>
            <person name="Fabio R."/>
            <person name="Monica P."/>
            <person name="Olivier J."/>
            <person name="Enrico T."/>
            <person name="Nicola S."/>
        </authorList>
    </citation>
    <scope>NUCLEOTIDE SEQUENCE [LARGE SCALE GENOMIC DNA]</scope>
    <source>
        <strain evidence="9 10">DSM 45731</strain>
    </source>
</reference>
<dbReference type="FunFam" id="1.10.10.10:FF:000528">
    <property type="entry name" value="Transcriptional regulatory protein EmbR"/>
    <property type="match status" value="1"/>
</dbReference>
<evidence type="ECO:0000313" key="9">
    <source>
        <dbReference type="EMBL" id="ORV60494.1"/>
    </source>
</evidence>
<dbReference type="InterPro" id="IPR051677">
    <property type="entry name" value="AfsR-DnrI-RedD_regulator"/>
</dbReference>
<dbReference type="PANTHER" id="PTHR35807:SF1">
    <property type="entry name" value="TRANSCRIPTIONAL REGULATOR REDD"/>
    <property type="match status" value="1"/>
</dbReference>
<dbReference type="Proteomes" id="UP000194000">
    <property type="component" value="Unassembled WGS sequence"/>
</dbReference>
<keyword evidence="4 6" id="KW-0238">DNA-binding</keyword>
<dbReference type="FunFam" id="1.25.40.10:FF:000222">
    <property type="entry name" value="SARP family transcriptional regulator"/>
    <property type="match status" value="1"/>
</dbReference>
<dbReference type="SUPFAM" id="SSF46894">
    <property type="entry name" value="C-terminal effector domain of the bipartite response regulators"/>
    <property type="match status" value="1"/>
</dbReference>
<dbReference type="EMBL" id="LQOW01000020">
    <property type="protein sequence ID" value="ORV60494.1"/>
    <property type="molecule type" value="Genomic_DNA"/>
</dbReference>
<keyword evidence="5" id="KW-0804">Transcription</keyword>
<dbReference type="InterPro" id="IPR000253">
    <property type="entry name" value="FHA_dom"/>
</dbReference>
<keyword evidence="2" id="KW-0597">Phosphoprotein</keyword>
<feature type="DNA-binding region" description="OmpR/PhoB-type" evidence="6">
    <location>
        <begin position="1"/>
        <end position="100"/>
    </location>
</feature>
<dbReference type="SMART" id="SM01043">
    <property type="entry name" value="BTAD"/>
    <property type="match status" value="1"/>
</dbReference>
<dbReference type="Gene3D" id="2.60.200.20">
    <property type="match status" value="1"/>
</dbReference>
<comment type="similarity">
    <text evidence="1">Belongs to the AfsR/DnrI/RedD regulatory family.</text>
</comment>
<dbReference type="InterPro" id="IPR016032">
    <property type="entry name" value="Sig_transdc_resp-reg_C-effctor"/>
</dbReference>
<keyword evidence="3" id="KW-0805">Transcription regulation</keyword>
<accession>A0A1X1UUI4</accession>
<protein>
    <submittedName>
        <fullName evidence="9">Regulator</fullName>
    </submittedName>
</protein>
<dbReference type="STRING" id="1260918.AWC06_14295"/>
<dbReference type="CDD" id="cd15831">
    <property type="entry name" value="BTAD"/>
    <property type="match status" value="1"/>
</dbReference>
<dbReference type="Gene3D" id="1.10.10.10">
    <property type="entry name" value="Winged helix-like DNA-binding domain superfamily/Winged helix DNA-binding domain"/>
    <property type="match status" value="1"/>
</dbReference>
<evidence type="ECO:0000313" key="10">
    <source>
        <dbReference type="Proteomes" id="UP000194000"/>
    </source>
</evidence>
<dbReference type="SMART" id="SM00862">
    <property type="entry name" value="Trans_reg_C"/>
    <property type="match status" value="1"/>
</dbReference>
<dbReference type="AlphaFoldDB" id="A0A1X1UUI4"/>
<dbReference type="InterPro" id="IPR005158">
    <property type="entry name" value="BTAD"/>
</dbReference>
<dbReference type="GO" id="GO:0000160">
    <property type="term" value="P:phosphorelay signal transduction system"/>
    <property type="evidence" value="ECO:0007669"/>
    <property type="project" value="InterPro"/>
</dbReference>
<evidence type="ECO:0000256" key="2">
    <source>
        <dbReference type="ARBA" id="ARBA00022553"/>
    </source>
</evidence>
<dbReference type="SMART" id="SM00240">
    <property type="entry name" value="FHA"/>
    <property type="match status" value="1"/>
</dbReference>
<feature type="domain" description="FHA" evidence="7">
    <location>
        <begin position="302"/>
        <end position="351"/>
    </location>
</feature>
<feature type="domain" description="OmpR/PhoB-type" evidence="8">
    <location>
        <begin position="1"/>
        <end position="100"/>
    </location>
</feature>
<evidence type="ECO:0000256" key="3">
    <source>
        <dbReference type="ARBA" id="ARBA00023015"/>
    </source>
</evidence>
<dbReference type="InterPro" id="IPR001867">
    <property type="entry name" value="OmpR/PhoB-type_DNA-bd"/>
</dbReference>
<dbReference type="InterPro" id="IPR008984">
    <property type="entry name" value="SMAD_FHA_dom_sf"/>
</dbReference>
<dbReference type="SUPFAM" id="SSF49879">
    <property type="entry name" value="SMAD/FHA domain"/>
    <property type="match status" value="1"/>
</dbReference>
<evidence type="ECO:0000259" key="7">
    <source>
        <dbReference type="PROSITE" id="PS50006"/>
    </source>
</evidence>
<dbReference type="PANTHER" id="PTHR35807">
    <property type="entry name" value="TRANSCRIPTIONAL REGULATOR REDD-RELATED"/>
    <property type="match status" value="1"/>
</dbReference>
<dbReference type="GO" id="GO:0003677">
    <property type="term" value="F:DNA binding"/>
    <property type="evidence" value="ECO:0007669"/>
    <property type="project" value="UniProtKB-UniRule"/>
</dbReference>
<dbReference type="Pfam" id="PF03704">
    <property type="entry name" value="BTAD"/>
    <property type="match status" value="1"/>
</dbReference>
<dbReference type="GO" id="GO:0006355">
    <property type="term" value="P:regulation of DNA-templated transcription"/>
    <property type="evidence" value="ECO:0007669"/>
    <property type="project" value="InterPro"/>
</dbReference>
<dbReference type="InterPro" id="IPR036388">
    <property type="entry name" value="WH-like_DNA-bd_sf"/>
</dbReference>
<evidence type="ECO:0000256" key="1">
    <source>
        <dbReference type="ARBA" id="ARBA00005820"/>
    </source>
</evidence>
<dbReference type="Gene3D" id="1.25.40.10">
    <property type="entry name" value="Tetratricopeptide repeat domain"/>
    <property type="match status" value="1"/>
</dbReference>
<gene>
    <name evidence="9" type="ORF">AWC06_14295</name>
</gene>
<proteinExistence type="inferred from homology"/>
<keyword evidence="10" id="KW-1185">Reference proteome</keyword>
<dbReference type="PROSITE" id="PS51755">
    <property type="entry name" value="OMPR_PHOB"/>
    <property type="match status" value="1"/>
</dbReference>
<evidence type="ECO:0000256" key="4">
    <source>
        <dbReference type="ARBA" id="ARBA00023125"/>
    </source>
</evidence>
<evidence type="ECO:0000259" key="8">
    <source>
        <dbReference type="PROSITE" id="PS51755"/>
    </source>
</evidence>
<dbReference type="CDD" id="cd00060">
    <property type="entry name" value="FHA"/>
    <property type="match status" value="1"/>
</dbReference>
<sequence length="376" mass="40824">MSSTGLDFGVLGPLQMTVGGRPVPLGTPKQRAVLAMLVINRNQAVGSDALIDAAWEEWPPPEARASLHSYVSNLRKLLNSSGVDGRALLAATPPGYRLSAPDINCDIGRFVAEKTAGMRAAAIGQFDQASRHLSAALAQWRGPVLEDLRDFRFVEAFAAALAEDKVTAHAARAEVEIACGRGDAVIGELEALTTEHPYREPLWGQLMTAYYVAGRQSDALDAYRRLKATLAEDLGIDPGPNVRALHERILRQEELDIKRAARLTAEDTVSILNRRTAVSALPAAARLRAVTGQSYPLTVAATRIGRLADNDIVLDEVEVSRHHAVVSDTGMSFVITDLRSSNGVYVEGERIRGSVALTDGDRIRICNHEFVFEMRQ</sequence>
<evidence type="ECO:0000256" key="5">
    <source>
        <dbReference type="ARBA" id="ARBA00023163"/>
    </source>
</evidence>
<dbReference type="SUPFAM" id="SSF48452">
    <property type="entry name" value="TPR-like"/>
    <property type="match status" value="1"/>
</dbReference>
<name>A0A1X1UUI4_9MYCO</name>
<evidence type="ECO:0000256" key="6">
    <source>
        <dbReference type="PROSITE-ProRule" id="PRU01091"/>
    </source>
</evidence>
<dbReference type="InterPro" id="IPR011990">
    <property type="entry name" value="TPR-like_helical_dom_sf"/>
</dbReference>
<dbReference type="Pfam" id="PF00486">
    <property type="entry name" value="Trans_reg_C"/>
    <property type="match status" value="1"/>
</dbReference>
<organism evidence="9 10">
    <name type="scientific">Mycobacterium fragae</name>
    <dbReference type="NCBI Taxonomy" id="1260918"/>
    <lineage>
        <taxon>Bacteria</taxon>
        <taxon>Bacillati</taxon>
        <taxon>Actinomycetota</taxon>
        <taxon>Actinomycetes</taxon>
        <taxon>Mycobacteriales</taxon>
        <taxon>Mycobacteriaceae</taxon>
        <taxon>Mycobacterium</taxon>
    </lineage>
</organism>